<evidence type="ECO:0008006" key="4">
    <source>
        <dbReference type="Google" id="ProtNLM"/>
    </source>
</evidence>
<feature type="transmembrane region" description="Helical" evidence="1">
    <location>
        <begin position="90"/>
        <end position="113"/>
    </location>
</feature>
<protein>
    <recommendedName>
        <fullName evidence="4">Integral membrane protein</fullName>
    </recommendedName>
</protein>
<dbReference type="Proteomes" id="UP001324287">
    <property type="component" value="Chromosome"/>
</dbReference>
<keyword evidence="1" id="KW-0472">Membrane</keyword>
<keyword evidence="3" id="KW-1185">Reference proteome</keyword>
<sequence>MAFQHAVGMGFLVFLMLVGAYFALTAFGFGVTAEGTPIGPGAVPAGLGVMLVVGAGVLLVGEVRGFTRARADRAAGPVAVTKPEHPGRDLLRALAVIALLGVGLALAGSSAWWRG</sequence>
<organism evidence="2 3">
    <name type="scientific">Blastococcus brunescens</name>
    <dbReference type="NCBI Taxonomy" id="1564165"/>
    <lineage>
        <taxon>Bacteria</taxon>
        <taxon>Bacillati</taxon>
        <taxon>Actinomycetota</taxon>
        <taxon>Actinomycetes</taxon>
        <taxon>Geodermatophilales</taxon>
        <taxon>Geodermatophilaceae</taxon>
        <taxon>Blastococcus</taxon>
    </lineage>
</organism>
<evidence type="ECO:0000313" key="3">
    <source>
        <dbReference type="Proteomes" id="UP001324287"/>
    </source>
</evidence>
<keyword evidence="1" id="KW-1133">Transmembrane helix</keyword>
<proteinExistence type="predicted"/>
<keyword evidence="1" id="KW-0812">Transmembrane</keyword>
<dbReference type="RefSeq" id="WP_324276423.1">
    <property type="nucleotide sequence ID" value="NZ_CP141261.1"/>
</dbReference>
<evidence type="ECO:0000313" key="2">
    <source>
        <dbReference type="EMBL" id="WRL65099.1"/>
    </source>
</evidence>
<accession>A0ABZ1B2X9</accession>
<feature type="transmembrane region" description="Helical" evidence="1">
    <location>
        <begin position="7"/>
        <end position="29"/>
    </location>
</feature>
<feature type="transmembrane region" description="Helical" evidence="1">
    <location>
        <begin position="41"/>
        <end position="60"/>
    </location>
</feature>
<reference evidence="2 3" key="1">
    <citation type="submission" date="2023-12" db="EMBL/GenBank/DDBJ databases">
        <title>Blastococcus brunescens sp. nov., an actonobacterium isolated from sandstone collected in sahara desert.</title>
        <authorList>
            <person name="Gtari M."/>
            <person name="Ghodhbane F."/>
        </authorList>
    </citation>
    <scope>NUCLEOTIDE SEQUENCE [LARGE SCALE GENOMIC DNA]</scope>
    <source>
        <strain evidence="2 3">BMG 8361</strain>
    </source>
</reference>
<gene>
    <name evidence="2" type="ORF">U6N30_05265</name>
</gene>
<name>A0ABZ1B2X9_9ACTN</name>
<dbReference type="EMBL" id="CP141261">
    <property type="protein sequence ID" value="WRL65099.1"/>
    <property type="molecule type" value="Genomic_DNA"/>
</dbReference>
<evidence type="ECO:0000256" key="1">
    <source>
        <dbReference type="SAM" id="Phobius"/>
    </source>
</evidence>